<dbReference type="AlphaFoldDB" id="A0A8S0ZIZ6"/>
<dbReference type="EMBL" id="CADEBD010000291">
    <property type="protein sequence ID" value="CAB3232770.1"/>
    <property type="molecule type" value="Genomic_DNA"/>
</dbReference>
<sequence>MKRTGGGAAELASIVGFRLKISAGDGRARLRCLRSKFKGGNHFLNSACIIHPASKQHKQTTPACCENHGSDMERFSNIEDRRVEAEMTGAQALAKIAEALLSVGDALKEIARKMPEP</sequence>
<name>A0A8S0ZIZ6_ARCPL</name>
<comment type="caution">
    <text evidence="1">The sequence shown here is derived from an EMBL/GenBank/DDBJ whole genome shotgun (WGS) entry which is preliminary data.</text>
</comment>
<protein>
    <submittedName>
        <fullName evidence="1">Uncharacterized protein</fullName>
    </submittedName>
</protein>
<evidence type="ECO:0000313" key="2">
    <source>
        <dbReference type="Proteomes" id="UP000494256"/>
    </source>
</evidence>
<organism evidence="1 2">
    <name type="scientific">Arctia plantaginis</name>
    <name type="common">Wood tiger moth</name>
    <name type="synonym">Phalaena plantaginis</name>
    <dbReference type="NCBI Taxonomy" id="874455"/>
    <lineage>
        <taxon>Eukaryota</taxon>
        <taxon>Metazoa</taxon>
        <taxon>Ecdysozoa</taxon>
        <taxon>Arthropoda</taxon>
        <taxon>Hexapoda</taxon>
        <taxon>Insecta</taxon>
        <taxon>Pterygota</taxon>
        <taxon>Neoptera</taxon>
        <taxon>Endopterygota</taxon>
        <taxon>Lepidoptera</taxon>
        <taxon>Glossata</taxon>
        <taxon>Ditrysia</taxon>
        <taxon>Noctuoidea</taxon>
        <taxon>Erebidae</taxon>
        <taxon>Arctiinae</taxon>
        <taxon>Arctia</taxon>
    </lineage>
</organism>
<evidence type="ECO:0000313" key="1">
    <source>
        <dbReference type="EMBL" id="CAB3232770.1"/>
    </source>
</evidence>
<reference evidence="1 2" key="1">
    <citation type="submission" date="2020-04" db="EMBL/GenBank/DDBJ databases">
        <authorList>
            <person name="Wallbank WR R."/>
            <person name="Pardo Diaz C."/>
            <person name="Kozak K."/>
            <person name="Martin S."/>
            <person name="Jiggins C."/>
            <person name="Moest M."/>
            <person name="Warren A I."/>
            <person name="Byers J.R.P. K."/>
            <person name="Montejo-Kovacevich G."/>
            <person name="Yen C E."/>
        </authorList>
    </citation>
    <scope>NUCLEOTIDE SEQUENCE [LARGE SCALE GENOMIC DNA]</scope>
</reference>
<accession>A0A8S0ZIZ6</accession>
<dbReference type="Proteomes" id="UP000494256">
    <property type="component" value="Unassembled WGS sequence"/>
</dbReference>
<dbReference type="OrthoDB" id="244495at2759"/>
<proteinExistence type="predicted"/>
<gene>
    <name evidence="1" type="ORF">APLA_LOCUS5812</name>
</gene>